<dbReference type="GO" id="GO:0034625">
    <property type="term" value="P:fatty acid elongation, monounsaturated fatty acid"/>
    <property type="evidence" value="ECO:0000318"/>
    <property type="project" value="GO_Central"/>
</dbReference>
<dbReference type="InterPro" id="IPR030457">
    <property type="entry name" value="ELO_CS"/>
</dbReference>
<dbReference type="eggNOG" id="KOG3071">
    <property type="taxonomic scope" value="Eukaryota"/>
</dbReference>
<dbReference type="PROSITE" id="PS01188">
    <property type="entry name" value="ELO"/>
    <property type="match status" value="1"/>
</dbReference>
<keyword evidence="7 10" id="KW-0443">Lipid metabolism</keyword>
<sequence length="251" mass="29799">DRRTDGWFLAESPLTPVLFCVIYLLFVKIWGPKLMANRSPFQLKGVLIVYNSFQIVFNGWMFYRICRVTWFNGYSFVCQPVDYSASEDGLQEVLMGYCFYVSKLIDFLDTVFFILRKKNNQITFLHVFHHFVMVLACFAGFRFMTGGQSAFTPTFNTFVHCVMYFYYLMAALGPGYQKYLWWKRHLTALQMIQFLCVGLHGMMPFFADCGFPKIYCWYCVFQSIMFFQLFNNFHSKTYRLQDINTNNNKMK</sequence>
<proteinExistence type="inferred from homology"/>
<dbReference type="GO" id="GO:0042761">
    <property type="term" value="P:very long-chain fatty acid biosynthetic process"/>
    <property type="evidence" value="ECO:0000318"/>
    <property type="project" value="GO_Central"/>
</dbReference>
<organism evidence="11 12">
    <name type="scientific">Daphnia pulex</name>
    <name type="common">Water flea</name>
    <dbReference type="NCBI Taxonomy" id="6669"/>
    <lineage>
        <taxon>Eukaryota</taxon>
        <taxon>Metazoa</taxon>
        <taxon>Ecdysozoa</taxon>
        <taxon>Arthropoda</taxon>
        <taxon>Crustacea</taxon>
        <taxon>Branchiopoda</taxon>
        <taxon>Diplostraca</taxon>
        <taxon>Cladocera</taxon>
        <taxon>Anomopoda</taxon>
        <taxon>Daphniidae</taxon>
        <taxon>Daphnia</taxon>
    </lineage>
</organism>
<dbReference type="GO" id="GO:0034626">
    <property type="term" value="P:fatty acid elongation, polyunsaturated fatty acid"/>
    <property type="evidence" value="ECO:0000318"/>
    <property type="project" value="GO_Central"/>
</dbReference>
<feature type="transmembrane region" description="Helical" evidence="10">
    <location>
        <begin position="12"/>
        <end position="31"/>
    </location>
</feature>
<keyword evidence="6 10" id="KW-1133">Transmembrane helix</keyword>
<evidence type="ECO:0000313" key="12">
    <source>
        <dbReference type="Proteomes" id="UP000000305"/>
    </source>
</evidence>
<evidence type="ECO:0000256" key="10">
    <source>
        <dbReference type="RuleBase" id="RU361115"/>
    </source>
</evidence>
<dbReference type="EC" id="2.3.1.199" evidence="10"/>
<evidence type="ECO:0000256" key="8">
    <source>
        <dbReference type="ARBA" id="ARBA00023136"/>
    </source>
</evidence>
<dbReference type="InParanoid" id="E9GD48"/>
<evidence type="ECO:0000256" key="1">
    <source>
        <dbReference type="ARBA" id="ARBA00004141"/>
    </source>
</evidence>
<feature type="transmembrane region" description="Helical" evidence="10">
    <location>
        <begin position="188"/>
        <end position="206"/>
    </location>
</feature>
<comment type="similarity">
    <text evidence="10">Belongs to the ELO family.</text>
</comment>
<protein>
    <recommendedName>
        <fullName evidence="10">Elongation of very long chain fatty acids protein</fullName>
        <ecNumber evidence="10">2.3.1.199</ecNumber>
    </recommendedName>
    <alternativeName>
        <fullName evidence="10">Very-long-chain 3-oxoacyl-CoA synthase</fullName>
    </alternativeName>
</protein>
<keyword evidence="5 10" id="KW-0276">Fatty acid metabolism</keyword>
<name>E9GD48_DAPPU</name>
<evidence type="ECO:0000256" key="4">
    <source>
        <dbReference type="ARBA" id="ARBA00022692"/>
    </source>
</evidence>
<feature type="transmembrane region" description="Helical" evidence="10">
    <location>
        <begin position="157"/>
        <end position="176"/>
    </location>
</feature>
<evidence type="ECO:0000256" key="5">
    <source>
        <dbReference type="ARBA" id="ARBA00022832"/>
    </source>
</evidence>
<evidence type="ECO:0000256" key="9">
    <source>
        <dbReference type="ARBA" id="ARBA00023160"/>
    </source>
</evidence>
<dbReference type="PANTHER" id="PTHR11157:SF69">
    <property type="entry name" value="ELONGATION OF VERY LONG CHAIN FATTY ACIDS PROTEIN 7"/>
    <property type="match status" value="1"/>
</dbReference>
<dbReference type="GO" id="GO:0019367">
    <property type="term" value="P:fatty acid elongation, saturated fatty acid"/>
    <property type="evidence" value="ECO:0000318"/>
    <property type="project" value="GO_Central"/>
</dbReference>
<evidence type="ECO:0000313" key="11">
    <source>
        <dbReference type="EMBL" id="EFX82674.1"/>
    </source>
</evidence>
<keyword evidence="2 10" id="KW-0444">Lipid biosynthesis</keyword>
<comment type="subcellular location">
    <subcellularLocation>
        <location evidence="1">Membrane</location>
        <topology evidence="1">Multi-pass membrane protein</topology>
    </subcellularLocation>
</comment>
<reference evidence="11 12" key="1">
    <citation type="journal article" date="2011" name="Science">
        <title>The ecoresponsive genome of Daphnia pulex.</title>
        <authorList>
            <person name="Colbourne J.K."/>
            <person name="Pfrender M.E."/>
            <person name="Gilbert D."/>
            <person name="Thomas W.K."/>
            <person name="Tucker A."/>
            <person name="Oakley T.H."/>
            <person name="Tokishita S."/>
            <person name="Aerts A."/>
            <person name="Arnold G.J."/>
            <person name="Basu M.K."/>
            <person name="Bauer D.J."/>
            <person name="Caceres C.E."/>
            <person name="Carmel L."/>
            <person name="Casola C."/>
            <person name="Choi J.H."/>
            <person name="Detter J.C."/>
            <person name="Dong Q."/>
            <person name="Dusheyko S."/>
            <person name="Eads B.D."/>
            <person name="Frohlich T."/>
            <person name="Geiler-Samerotte K.A."/>
            <person name="Gerlach D."/>
            <person name="Hatcher P."/>
            <person name="Jogdeo S."/>
            <person name="Krijgsveld J."/>
            <person name="Kriventseva E.V."/>
            <person name="Kultz D."/>
            <person name="Laforsch C."/>
            <person name="Lindquist E."/>
            <person name="Lopez J."/>
            <person name="Manak J.R."/>
            <person name="Muller J."/>
            <person name="Pangilinan J."/>
            <person name="Patwardhan R.P."/>
            <person name="Pitluck S."/>
            <person name="Pritham E.J."/>
            <person name="Rechtsteiner A."/>
            <person name="Rho M."/>
            <person name="Rogozin I.B."/>
            <person name="Sakarya O."/>
            <person name="Salamov A."/>
            <person name="Schaack S."/>
            <person name="Shapiro H."/>
            <person name="Shiga Y."/>
            <person name="Skalitzky C."/>
            <person name="Smith Z."/>
            <person name="Souvorov A."/>
            <person name="Sung W."/>
            <person name="Tang Z."/>
            <person name="Tsuchiya D."/>
            <person name="Tu H."/>
            <person name="Vos H."/>
            <person name="Wang M."/>
            <person name="Wolf Y.I."/>
            <person name="Yamagata H."/>
            <person name="Yamada T."/>
            <person name="Ye Y."/>
            <person name="Shaw J.R."/>
            <person name="Andrews J."/>
            <person name="Crease T.J."/>
            <person name="Tang H."/>
            <person name="Lucas S.M."/>
            <person name="Robertson H.M."/>
            <person name="Bork P."/>
            <person name="Koonin E.V."/>
            <person name="Zdobnov E.M."/>
            <person name="Grigoriev I.V."/>
            <person name="Lynch M."/>
            <person name="Boore J.L."/>
        </authorList>
    </citation>
    <scope>NUCLEOTIDE SEQUENCE [LARGE SCALE GENOMIC DNA]</scope>
</reference>
<dbReference type="GO" id="GO:0030148">
    <property type="term" value="P:sphingolipid biosynthetic process"/>
    <property type="evidence" value="ECO:0000318"/>
    <property type="project" value="GO_Central"/>
</dbReference>
<feature type="non-terminal residue" evidence="11">
    <location>
        <position position="1"/>
    </location>
</feature>
<evidence type="ECO:0000256" key="2">
    <source>
        <dbReference type="ARBA" id="ARBA00022516"/>
    </source>
</evidence>
<dbReference type="PANTHER" id="PTHR11157">
    <property type="entry name" value="FATTY ACID ACYL TRANSFERASE-RELATED"/>
    <property type="match status" value="1"/>
</dbReference>
<dbReference type="EMBL" id="GL732539">
    <property type="protein sequence ID" value="EFX82674.1"/>
    <property type="molecule type" value="Genomic_DNA"/>
</dbReference>
<dbReference type="GO" id="GO:0005789">
    <property type="term" value="C:endoplasmic reticulum membrane"/>
    <property type="evidence" value="ECO:0000318"/>
    <property type="project" value="GO_Central"/>
</dbReference>
<dbReference type="KEGG" id="dpx:DAPPUDRAFT_48753"/>
<feature type="transmembrane region" description="Helical" evidence="10">
    <location>
        <begin position="127"/>
        <end position="145"/>
    </location>
</feature>
<keyword evidence="12" id="KW-1185">Reference proteome</keyword>
<dbReference type="GO" id="GO:0009922">
    <property type="term" value="F:fatty acid elongase activity"/>
    <property type="evidence" value="ECO:0000318"/>
    <property type="project" value="GO_Central"/>
</dbReference>
<dbReference type="HOGENOM" id="CLU_048483_0_2_1"/>
<keyword evidence="9 10" id="KW-0275">Fatty acid biosynthesis</keyword>
<evidence type="ECO:0000256" key="3">
    <source>
        <dbReference type="ARBA" id="ARBA00022679"/>
    </source>
</evidence>
<dbReference type="AlphaFoldDB" id="E9GD48"/>
<evidence type="ECO:0000256" key="6">
    <source>
        <dbReference type="ARBA" id="ARBA00022989"/>
    </source>
</evidence>
<comment type="catalytic activity">
    <reaction evidence="10">
        <text>a very-long-chain acyl-CoA + malonyl-CoA + H(+) = a very-long-chain 3-oxoacyl-CoA + CO2 + CoA</text>
        <dbReference type="Rhea" id="RHEA:32727"/>
        <dbReference type="ChEBI" id="CHEBI:15378"/>
        <dbReference type="ChEBI" id="CHEBI:16526"/>
        <dbReference type="ChEBI" id="CHEBI:57287"/>
        <dbReference type="ChEBI" id="CHEBI:57384"/>
        <dbReference type="ChEBI" id="CHEBI:90725"/>
        <dbReference type="ChEBI" id="CHEBI:90736"/>
        <dbReference type="EC" id="2.3.1.199"/>
    </reaction>
</comment>
<dbReference type="InterPro" id="IPR002076">
    <property type="entry name" value="ELO_fam"/>
</dbReference>
<dbReference type="Proteomes" id="UP000000305">
    <property type="component" value="Unassembled WGS sequence"/>
</dbReference>
<feature type="transmembrane region" description="Helical" evidence="10">
    <location>
        <begin position="94"/>
        <end position="115"/>
    </location>
</feature>
<keyword evidence="8 10" id="KW-0472">Membrane</keyword>
<evidence type="ECO:0000256" key="7">
    <source>
        <dbReference type="ARBA" id="ARBA00023098"/>
    </source>
</evidence>
<dbReference type="PhylomeDB" id="E9GD48"/>
<feature type="transmembrane region" description="Helical" evidence="10">
    <location>
        <begin position="212"/>
        <end position="230"/>
    </location>
</feature>
<dbReference type="STRING" id="6669.E9GD48"/>
<dbReference type="OMA" id="CEWPRAM"/>
<accession>E9GD48</accession>
<gene>
    <name evidence="11" type="ORF">DAPPUDRAFT_48753</name>
</gene>
<dbReference type="Pfam" id="PF01151">
    <property type="entry name" value="ELO"/>
    <property type="match status" value="1"/>
</dbReference>
<keyword evidence="4 10" id="KW-0812">Transmembrane</keyword>
<dbReference type="OrthoDB" id="434092at2759"/>
<keyword evidence="3 10" id="KW-0808">Transferase</keyword>